<name>A0AAD2DMG9_9LAMI</name>
<dbReference type="Pfam" id="PF00481">
    <property type="entry name" value="PP2C"/>
    <property type="match status" value="1"/>
</dbReference>
<organism evidence="2 3">
    <name type="scientific">Fraxinus pennsylvanica</name>
    <dbReference type="NCBI Taxonomy" id="56036"/>
    <lineage>
        <taxon>Eukaryota</taxon>
        <taxon>Viridiplantae</taxon>
        <taxon>Streptophyta</taxon>
        <taxon>Embryophyta</taxon>
        <taxon>Tracheophyta</taxon>
        <taxon>Spermatophyta</taxon>
        <taxon>Magnoliopsida</taxon>
        <taxon>eudicotyledons</taxon>
        <taxon>Gunneridae</taxon>
        <taxon>Pentapetalae</taxon>
        <taxon>asterids</taxon>
        <taxon>lamiids</taxon>
        <taxon>Lamiales</taxon>
        <taxon>Oleaceae</taxon>
        <taxon>Oleeae</taxon>
        <taxon>Fraxinus</taxon>
    </lineage>
</organism>
<evidence type="ECO:0000313" key="2">
    <source>
        <dbReference type="EMBL" id="CAI9756761.1"/>
    </source>
</evidence>
<protein>
    <recommendedName>
        <fullName evidence="1">PPM-type phosphatase domain-containing protein</fullName>
    </recommendedName>
</protein>
<dbReference type="Proteomes" id="UP000834106">
    <property type="component" value="Chromosome 2"/>
</dbReference>
<dbReference type="SUPFAM" id="SSF81606">
    <property type="entry name" value="PP2C-like"/>
    <property type="match status" value="1"/>
</dbReference>
<evidence type="ECO:0000259" key="1">
    <source>
        <dbReference type="PROSITE" id="PS51746"/>
    </source>
</evidence>
<dbReference type="PANTHER" id="PTHR47992">
    <property type="entry name" value="PROTEIN PHOSPHATASE"/>
    <property type="match status" value="1"/>
</dbReference>
<feature type="domain" description="PPM-type phosphatase" evidence="1">
    <location>
        <begin position="1"/>
        <end position="104"/>
    </location>
</feature>
<dbReference type="InterPro" id="IPR036457">
    <property type="entry name" value="PPM-type-like_dom_sf"/>
</dbReference>
<dbReference type="InterPro" id="IPR015655">
    <property type="entry name" value="PP2C"/>
</dbReference>
<dbReference type="PROSITE" id="PS51746">
    <property type="entry name" value="PPM_2"/>
    <property type="match status" value="1"/>
</dbReference>
<gene>
    <name evidence="2" type="ORF">FPE_LOCUS4191</name>
</gene>
<sequence>MARAFGDFCLKDFGLISIPDVYYHHITVGDEFVILASVGVWDVLSNMEAVEIVTSAPDYGTEITTTESSEIVSVVEEVKEKLLDRSLGLFNRSLAEFLATADDE</sequence>
<dbReference type="AlphaFoldDB" id="A0AAD2DMG9"/>
<keyword evidence="3" id="KW-1185">Reference proteome</keyword>
<dbReference type="Gene3D" id="3.60.40.10">
    <property type="entry name" value="PPM-type phosphatase domain"/>
    <property type="match status" value="1"/>
</dbReference>
<reference evidence="2" key="1">
    <citation type="submission" date="2023-05" db="EMBL/GenBank/DDBJ databases">
        <authorList>
            <person name="Huff M."/>
        </authorList>
    </citation>
    <scope>NUCLEOTIDE SEQUENCE</scope>
</reference>
<dbReference type="GO" id="GO:0004722">
    <property type="term" value="F:protein serine/threonine phosphatase activity"/>
    <property type="evidence" value="ECO:0007669"/>
    <property type="project" value="InterPro"/>
</dbReference>
<accession>A0AAD2DMG9</accession>
<proteinExistence type="predicted"/>
<dbReference type="InterPro" id="IPR001932">
    <property type="entry name" value="PPM-type_phosphatase-like_dom"/>
</dbReference>
<evidence type="ECO:0000313" key="3">
    <source>
        <dbReference type="Proteomes" id="UP000834106"/>
    </source>
</evidence>
<dbReference type="EMBL" id="OU503037">
    <property type="protein sequence ID" value="CAI9756761.1"/>
    <property type="molecule type" value="Genomic_DNA"/>
</dbReference>